<evidence type="ECO:0000259" key="7">
    <source>
        <dbReference type="PROSITE" id="PS51747"/>
    </source>
</evidence>
<dbReference type="InterPro" id="IPR016192">
    <property type="entry name" value="APOBEC/CMP_deaminase_Zn-bd"/>
</dbReference>
<keyword evidence="9" id="KW-1185">Reference proteome</keyword>
<dbReference type="PANTHER" id="PTHR11086:SF18">
    <property type="entry name" value="DEOXYCYTIDYLATE DEAMINASE"/>
    <property type="match status" value="1"/>
</dbReference>
<comment type="similarity">
    <text evidence="1">Belongs to the cytidine and deoxycytidylate deaminase family.</text>
</comment>
<name>A0A4R6TZ19_9BACI</name>
<dbReference type="OrthoDB" id="9788517at2"/>
<dbReference type="Gene3D" id="3.40.140.10">
    <property type="entry name" value="Cytidine Deaminase, domain 2"/>
    <property type="match status" value="1"/>
</dbReference>
<dbReference type="PROSITE" id="PS51747">
    <property type="entry name" value="CYT_DCMP_DEAMINASES_2"/>
    <property type="match status" value="1"/>
</dbReference>
<dbReference type="PIRSF" id="PIRSF006019">
    <property type="entry name" value="dCMP_deaminase"/>
    <property type="match status" value="1"/>
</dbReference>
<dbReference type="Proteomes" id="UP000295632">
    <property type="component" value="Unassembled WGS sequence"/>
</dbReference>
<dbReference type="GO" id="GO:0005737">
    <property type="term" value="C:cytoplasm"/>
    <property type="evidence" value="ECO:0007669"/>
    <property type="project" value="TreeGrafter"/>
</dbReference>
<feature type="binding site" evidence="6">
    <location>
        <position position="95"/>
    </location>
    <ligand>
        <name>Zn(2+)</name>
        <dbReference type="ChEBI" id="CHEBI:29105"/>
        <note>catalytic</note>
    </ligand>
</feature>
<dbReference type="SUPFAM" id="SSF53927">
    <property type="entry name" value="Cytidine deaminase-like"/>
    <property type="match status" value="1"/>
</dbReference>
<dbReference type="InterPro" id="IPR016193">
    <property type="entry name" value="Cytidine_deaminase-like"/>
</dbReference>
<evidence type="ECO:0000313" key="8">
    <source>
        <dbReference type="EMBL" id="TDQ39210.1"/>
    </source>
</evidence>
<feature type="active site" description="Proton donor" evidence="5">
    <location>
        <position position="66"/>
    </location>
</feature>
<sequence>MYNEIDYLMTAAERNAKYSTCKKLQVGCVLIKSDGYFVGGWNSATGCESVKGCEVEGHCRSTLHAEMDALITCARLGQSTYDATLYVTHYPCPDCLKHLRAAGVRKIYYKHEYPHAYSNNFADGMEIIKYEESVLR</sequence>
<dbReference type="GO" id="GO:0008270">
    <property type="term" value="F:zinc ion binding"/>
    <property type="evidence" value="ECO:0007669"/>
    <property type="project" value="InterPro"/>
</dbReference>
<dbReference type="AlphaFoldDB" id="A0A4R6TZ19"/>
<feature type="binding site" evidence="6">
    <location>
        <position position="64"/>
    </location>
    <ligand>
        <name>Zn(2+)</name>
        <dbReference type="ChEBI" id="CHEBI:29105"/>
        <note>catalytic</note>
    </ligand>
</feature>
<gene>
    <name evidence="8" type="ORF">EV213_108162</name>
</gene>
<dbReference type="PANTHER" id="PTHR11086">
    <property type="entry name" value="DEOXYCYTIDYLATE DEAMINASE-RELATED"/>
    <property type="match status" value="1"/>
</dbReference>
<evidence type="ECO:0000256" key="4">
    <source>
        <dbReference type="ARBA" id="ARBA00022833"/>
    </source>
</evidence>
<keyword evidence="3" id="KW-0378">Hydrolase</keyword>
<feature type="binding site" evidence="6">
    <location>
        <position position="92"/>
    </location>
    <ligand>
        <name>Zn(2+)</name>
        <dbReference type="ChEBI" id="CHEBI:29105"/>
        <note>catalytic</note>
    </ligand>
</feature>
<dbReference type="GO" id="GO:0004132">
    <property type="term" value="F:dCMP deaminase activity"/>
    <property type="evidence" value="ECO:0007669"/>
    <property type="project" value="InterPro"/>
</dbReference>
<evidence type="ECO:0000256" key="3">
    <source>
        <dbReference type="ARBA" id="ARBA00022801"/>
    </source>
</evidence>
<dbReference type="EMBL" id="SNYJ01000008">
    <property type="protein sequence ID" value="TDQ39210.1"/>
    <property type="molecule type" value="Genomic_DNA"/>
</dbReference>
<evidence type="ECO:0000256" key="1">
    <source>
        <dbReference type="ARBA" id="ARBA00006576"/>
    </source>
</evidence>
<evidence type="ECO:0000256" key="6">
    <source>
        <dbReference type="PIRSR" id="PIRSR006019-2"/>
    </source>
</evidence>
<dbReference type="InterPro" id="IPR016473">
    <property type="entry name" value="dCMP_deaminase"/>
</dbReference>
<keyword evidence="2 6" id="KW-0479">Metal-binding</keyword>
<protein>
    <submittedName>
        <fullName evidence="8">dCMP deaminase</fullName>
    </submittedName>
</protein>
<evidence type="ECO:0000256" key="2">
    <source>
        <dbReference type="ARBA" id="ARBA00022723"/>
    </source>
</evidence>
<dbReference type="InterPro" id="IPR015517">
    <property type="entry name" value="dCMP_deaminase-rel"/>
</dbReference>
<dbReference type="Pfam" id="PF00383">
    <property type="entry name" value="dCMP_cyt_deam_1"/>
    <property type="match status" value="1"/>
</dbReference>
<keyword evidence="4 6" id="KW-0862">Zinc</keyword>
<organism evidence="8 9">
    <name type="scientific">Aureibacillus halotolerans</name>
    <dbReference type="NCBI Taxonomy" id="1508390"/>
    <lineage>
        <taxon>Bacteria</taxon>
        <taxon>Bacillati</taxon>
        <taxon>Bacillota</taxon>
        <taxon>Bacilli</taxon>
        <taxon>Bacillales</taxon>
        <taxon>Bacillaceae</taxon>
        <taxon>Aureibacillus</taxon>
    </lineage>
</organism>
<dbReference type="PROSITE" id="PS00903">
    <property type="entry name" value="CYT_DCMP_DEAMINASES_1"/>
    <property type="match status" value="1"/>
</dbReference>
<reference evidence="8 9" key="1">
    <citation type="submission" date="2019-03" db="EMBL/GenBank/DDBJ databases">
        <title>Genomic Encyclopedia of Type Strains, Phase IV (KMG-IV): sequencing the most valuable type-strain genomes for metagenomic binning, comparative biology and taxonomic classification.</title>
        <authorList>
            <person name="Goeker M."/>
        </authorList>
    </citation>
    <scope>NUCLEOTIDE SEQUENCE [LARGE SCALE GENOMIC DNA]</scope>
    <source>
        <strain evidence="8 9">DSM 28697</strain>
    </source>
</reference>
<evidence type="ECO:0000313" key="9">
    <source>
        <dbReference type="Proteomes" id="UP000295632"/>
    </source>
</evidence>
<feature type="domain" description="CMP/dCMP-type deaminase" evidence="7">
    <location>
        <begin position="3"/>
        <end position="120"/>
    </location>
</feature>
<accession>A0A4R6TZ19</accession>
<proteinExistence type="inferred from homology"/>
<dbReference type="InterPro" id="IPR002125">
    <property type="entry name" value="CMP_dCMP_dom"/>
</dbReference>
<evidence type="ECO:0000256" key="5">
    <source>
        <dbReference type="PIRSR" id="PIRSR006019-1"/>
    </source>
</evidence>
<comment type="caution">
    <text evidence="8">The sequence shown here is derived from an EMBL/GenBank/DDBJ whole genome shotgun (WGS) entry which is preliminary data.</text>
</comment>
<dbReference type="GO" id="GO:0006220">
    <property type="term" value="P:pyrimidine nucleotide metabolic process"/>
    <property type="evidence" value="ECO:0007669"/>
    <property type="project" value="InterPro"/>
</dbReference>
<comment type="cofactor">
    <cofactor evidence="6">
        <name>Zn(2+)</name>
        <dbReference type="ChEBI" id="CHEBI:29105"/>
    </cofactor>
</comment>